<evidence type="ECO:0000313" key="10">
    <source>
        <dbReference type="Proteomes" id="UP001283361"/>
    </source>
</evidence>
<protein>
    <recommendedName>
        <fullName evidence="8">CARD domain-containing protein</fullName>
    </recommendedName>
</protein>
<dbReference type="InterPro" id="IPR027417">
    <property type="entry name" value="P-loop_NTPase"/>
</dbReference>
<keyword evidence="6" id="KW-0391">Immunity</keyword>
<evidence type="ECO:0000313" key="9">
    <source>
        <dbReference type="EMBL" id="KAK3787032.1"/>
    </source>
</evidence>
<dbReference type="InterPro" id="IPR011029">
    <property type="entry name" value="DEATH-like_dom_sf"/>
</dbReference>
<dbReference type="GO" id="GO:0005524">
    <property type="term" value="F:ATP binding"/>
    <property type="evidence" value="ECO:0007669"/>
    <property type="project" value="UniProtKB-KW"/>
</dbReference>
<dbReference type="Pfam" id="PF18738">
    <property type="entry name" value="HEPN_DZIP3"/>
    <property type="match status" value="1"/>
</dbReference>
<evidence type="ECO:0000256" key="5">
    <source>
        <dbReference type="ARBA" id="ARBA00022840"/>
    </source>
</evidence>
<feature type="region of interest" description="Disordered" evidence="7">
    <location>
        <begin position="239"/>
        <end position="260"/>
    </location>
</feature>
<evidence type="ECO:0000256" key="6">
    <source>
        <dbReference type="ARBA" id="ARBA00022859"/>
    </source>
</evidence>
<keyword evidence="5" id="KW-0067">ATP-binding</keyword>
<dbReference type="PANTHER" id="PTHR46844">
    <property type="entry name" value="SLR5058 PROTEIN"/>
    <property type="match status" value="1"/>
</dbReference>
<evidence type="ECO:0000259" key="8">
    <source>
        <dbReference type="PROSITE" id="PS50209"/>
    </source>
</evidence>
<dbReference type="SUPFAM" id="SSF52540">
    <property type="entry name" value="P-loop containing nucleoside triphosphate hydrolases"/>
    <property type="match status" value="1"/>
</dbReference>
<dbReference type="SUPFAM" id="SSF47986">
    <property type="entry name" value="DEATH domain"/>
    <property type="match status" value="1"/>
</dbReference>
<comment type="subcellular location">
    <subcellularLocation>
        <location evidence="1">Cytoplasm</location>
    </subcellularLocation>
</comment>
<keyword evidence="3" id="KW-0399">Innate immunity</keyword>
<feature type="domain" description="CARD" evidence="8">
    <location>
        <begin position="260"/>
        <end position="350"/>
    </location>
</feature>
<dbReference type="InterPro" id="IPR007111">
    <property type="entry name" value="NACHT_NTPase"/>
</dbReference>
<evidence type="ECO:0000256" key="4">
    <source>
        <dbReference type="ARBA" id="ARBA00022741"/>
    </source>
</evidence>
<dbReference type="Gene3D" id="2.160.20.80">
    <property type="entry name" value="E3 ubiquitin-protein ligase SopA"/>
    <property type="match status" value="1"/>
</dbReference>
<feature type="region of interest" description="Disordered" evidence="7">
    <location>
        <begin position="683"/>
        <end position="703"/>
    </location>
</feature>
<dbReference type="Proteomes" id="UP001283361">
    <property type="component" value="Unassembled WGS sequence"/>
</dbReference>
<feature type="region of interest" description="Disordered" evidence="7">
    <location>
        <begin position="587"/>
        <end position="622"/>
    </location>
</feature>
<keyword evidence="2" id="KW-0963">Cytoplasm</keyword>
<dbReference type="SUPFAM" id="SSF141571">
    <property type="entry name" value="Pentapeptide repeat-like"/>
    <property type="match status" value="1"/>
</dbReference>
<dbReference type="Pfam" id="PF05729">
    <property type="entry name" value="NACHT"/>
    <property type="match status" value="1"/>
</dbReference>
<name>A0AAE1AHV8_9GAST</name>
<feature type="region of interest" description="Disordered" evidence="7">
    <location>
        <begin position="1"/>
        <end position="20"/>
    </location>
</feature>
<dbReference type="SUPFAM" id="SSF52047">
    <property type="entry name" value="RNI-like"/>
    <property type="match status" value="1"/>
</dbReference>
<dbReference type="InterPro" id="IPR032675">
    <property type="entry name" value="LRR_dom_sf"/>
</dbReference>
<reference evidence="9" key="1">
    <citation type="journal article" date="2023" name="G3 (Bethesda)">
        <title>A reference genome for the long-term kleptoplast-retaining sea slug Elysia crispata morphotype clarki.</title>
        <authorList>
            <person name="Eastman K.E."/>
            <person name="Pendleton A.L."/>
            <person name="Shaikh M.A."/>
            <person name="Suttiyut T."/>
            <person name="Ogas R."/>
            <person name="Tomko P."/>
            <person name="Gavelis G."/>
            <person name="Widhalm J.R."/>
            <person name="Wisecaver J.H."/>
        </authorList>
    </citation>
    <scope>NUCLEOTIDE SEQUENCE</scope>
    <source>
        <strain evidence="9">ECLA1</strain>
    </source>
</reference>
<dbReference type="InterPro" id="IPR001315">
    <property type="entry name" value="CARD"/>
</dbReference>
<comment type="caution">
    <text evidence="9">The sequence shown here is derived from an EMBL/GenBank/DDBJ whole genome shotgun (WGS) entry which is preliminary data.</text>
</comment>
<evidence type="ECO:0000256" key="2">
    <source>
        <dbReference type="ARBA" id="ARBA00022490"/>
    </source>
</evidence>
<dbReference type="GO" id="GO:0045087">
    <property type="term" value="P:innate immune response"/>
    <property type="evidence" value="ECO:0007669"/>
    <property type="project" value="UniProtKB-KW"/>
</dbReference>
<dbReference type="Gene3D" id="3.40.50.300">
    <property type="entry name" value="P-loop containing nucleotide triphosphate hydrolases"/>
    <property type="match status" value="1"/>
</dbReference>
<dbReference type="PANTHER" id="PTHR46844:SF1">
    <property type="entry name" value="SLR5058 PROTEIN"/>
    <property type="match status" value="1"/>
</dbReference>
<proteinExistence type="predicted"/>
<feature type="region of interest" description="Disordered" evidence="7">
    <location>
        <begin position="837"/>
        <end position="917"/>
    </location>
</feature>
<dbReference type="EMBL" id="JAWDGP010001912">
    <property type="protein sequence ID" value="KAK3787032.1"/>
    <property type="molecule type" value="Genomic_DNA"/>
</dbReference>
<dbReference type="CDD" id="cd01671">
    <property type="entry name" value="CARD"/>
    <property type="match status" value="1"/>
</dbReference>
<dbReference type="GO" id="GO:0005737">
    <property type="term" value="C:cytoplasm"/>
    <property type="evidence" value="ECO:0007669"/>
    <property type="project" value="UniProtKB-SubCell"/>
</dbReference>
<dbReference type="GO" id="GO:0042981">
    <property type="term" value="P:regulation of apoptotic process"/>
    <property type="evidence" value="ECO:0007669"/>
    <property type="project" value="InterPro"/>
</dbReference>
<accession>A0AAE1AHV8</accession>
<keyword evidence="4" id="KW-0547">Nucleotide-binding</keyword>
<organism evidence="9 10">
    <name type="scientific">Elysia crispata</name>
    <name type="common">lettuce slug</name>
    <dbReference type="NCBI Taxonomy" id="231223"/>
    <lineage>
        <taxon>Eukaryota</taxon>
        <taxon>Metazoa</taxon>
        <taxon>Spiralia</taxon>
        <taxon>Lophotrochozoa</taxon>
        <taxon>Mollusca</taxon>
        <taxon>Gastropoda</taxon>
        <taxon>Heterobranchia</taxon>
        <taxon>Euthyneura</taxon>
        <taxon>Panpulmonata</taxon>
        <taxon>Sacoglossa</taxon>
        <taxon>Placobranchoidea</taxon>
        <taxon>Plakobranchidae</taxon>
        <taxon>Elysia</taxon>
    </lineage>
</organism>
<feature type="compositionally biased region" description="Polar residues" evidence="7">
    <location>
        <begin position="859"/>
        <end position="887"/>
    </location>
</feature>
<evidence type="ECO:0000256" key="1">
    <source>
        <dbReference type="ARBA" id="ARBA00004496"/>
    </source>
</evidence>
<evidence type="ECO:0000256" key="7">
    <source>
        <dbReference type="SAM" id="MobiDB-lite"/>
    </source>
</evidence>
<sequence length="1433" mass="158164">MELPAIPETDAKTDLVSNGHTHSLHDGESLVTVREREALGRVCWLLHEAGTLALRSTFDSIHPPLYLPDHLQHMHVKTLLQRLRQQDIISDIQWRQLYPPRKRKKKFTVTSQKFDTKVLVVLLQTCCHLSPPYPHGWHDTPLPTDSSLSADIVRLQLKLQEVGALGGLRKEEYPGVWQQSVQILHNLGNQEVRVKVQRIEKEALPSELASKYIALIKQAWAPAESQAMVAKLREIEKQRRRASGSKSGYKRKDGVQEEGIPPEDKVVITQTYKLLTDNVQAEDVLDRLQQGQVVKVNDRQEILAYSKNSDRMQVLLPKIIKSPVPYAFKLLCDALKFKNPRVYEQLMRTRKAVYKQGVSITMDVGGITKEGLETRYKEVFSEFCPLAWSEETCTIKDIFSQVEIVYSDGKTAPLAAIFPAQTDRSRGPRVLIEGAPGSGKTTLASMLTYMWATAPQSFENRYKYLLYLDAHAMSGTLADEVYSQLLPPSIKVSKAEVWALVEENPRDVLLLVDGFEGSQGGTQLTKVIQGSNLRACAVVALVRPEARVDGFVRPDMKLHLLGIKPSSIASCLRGYARVLAAPNLDQDAEAGRLGGGGESGDSISGTDHHRQSPNSPRLHPEIDLPENYALHSRMNSPYVLTSSISVAHILGRPALEAVTTLTSLCEQLLLALATAYVQSRPLQETTPTDLEEAEPKPDGFPEEVTPAVRRLETLAFHTLTSRQLAFTEMELQDLVDGDQTLLQLGALHKSGPSQRYKFSCSLLRDFLAARFLADLDPVTLKENIETFALLRSPRTAYVVAFACGLYRTDRSSPTLMALFQQMGLHIERRLKRAVGFRHGSAGASNKRSRDRQAAIAGGNSKSRTNNGNSKTISSNITQNGVSGSSDNRALVNGRKEDDSSGSGAANRGPGVTDSYNGSNCDSKVDLVSNVNNLYVYSHSLMALTECQGRPDLVAALSTSFPRRLQVGGENGLLNGGLVTGLSHMMKIDTAEAESTSGVGVVSAEITLNNLHERQRETWIELAQALGRTESLRLLTVNWTCAEMMADFLFTCLNEGPKNLTTIQVIDRTSGGSKVDHEASTWANIRGFCSKLEPHVREFSFLGSRAASVTCHVVQSVPPTLKTLDLSGSAFNMMCAAQLGEALETARDTTTLKLTSVRLPGPAMAALVQGLKRCSCIQTLGLAGVTLDRNAVDSLVEFIKLTSSLKVLDLSRSRLSTEMCAWLASAISQARSLRRVLLHETILLDDGRLALESAAGDSVVLEGLDFWSDMVEIVLVECDVSHILFSRILWVEIVLVECDVSHVLFSRVLWVEIVLVGCDVSHVLFSRVLWVEIVLVGCDVSHVLFSRVLWVEIVLVGCDVSHVLFSRVLWVEIVLVGCDVSHVLFSRILWVEIVLVECDVSHVLFSRVLWVEIVPVECDVSMFCSVGYCGWRSS</sequence>
<dbReference type="Pfam" id="PF00619">
    <property type="entry name" value="CARD"/>
    <property type="match status" value="1"/>
</dbReference>
<dbReference type="Gene3D" id="3.80.10.10">
    <property type="entry name" value="Ribonuclease Inhibitor"/>
    <property type="match status" value="1"/>
</dbReference>
<keyword evidence="10" id="KW-1185">Reference proteome</keyword>
<dbReference type="PROSITE" id="PS50209">
    <property type="entry name" value="CARD"/>
    <property type="match status" value="1"/>
</dbReference>
<evidence type="ECO:0000256" key="3">
    <source>
        <dbReference type="ARBA" id="ARBA00022588"/>
    </source>
</evidence>
<dbReference type="Gene3D" id="1.10.533.10">
    <property type="entry name" value="Death Domain, Fas"/>
    <property type="match status" value="1"/>
</dbReference>
<dbReference type="InterPro" id="IPR041249">
    <property type="entry name" value="HEPN_DZIP3"/>
</dbReference>
<gene>
    <name evidence="9" type="ORF">RRG08_037310</name>
</gene>